<comment type="caution">
    <text evidence="3">The sequence shown here is derived from an EMBL/GenBank/DDBJ whole genome shotgun (WGS) entry which is preliminary data.</text>
</comment>
<feature type="compositionally biased region" description="Low complexity" evidence="1">
    <location>
        <begin position="42"/>
        <end position="55"/>
    </location>
</feature>
<evidence type="ECO:0000313" key="4">
    <source>
        <dbReference type="Proteomes" id="UP001343724"/>
    </source>
</evidence>
<accession>A0ABU6IZ37</accession>
<dbReference type="Pfam" id="PF14478">
    <property type="entry name" value="DUF4430"/>
    <property type="match status" value="1"/>
</dbReference>
<name>A0ABU6IZ37_9ACTN</name>
<feature type="domain" description="Transcobalamin-like C-terminal" evidence="2">
    <location>
        <begin position="97"/>
        <end position="167"/>
    </location>
</feature>
<dbReference type="RefSeq" id="WP_326454771.1">
    <property type="nucleotide sequence ID" value="NZ_JAYMFH010000009.1"/>
</dbReference>
<protein>
    <submittedName>
        <fullName evidence="3">DUF4430 domain-containing protein</fullName>
    </submittedName>
</protein>
<proteinExistence type="predicted"/>
<dbReference type="Gene3D" id="2.170.130.30">
    <property type="match status" value="1"/>
</dbReference>
<evidence type="ECO:0000313" key="3">
    <source>
        <dbReference type="EMBL" id="MEC4295137.1"/>
    </source>
</evidence>
<evidence type="ECO:0000259" key="2">
    <source>
        <dbReference type="Pfam" id="PF14478"/>
    </source>
</evidence>
<dbReference type="Proteomes" id="UP001343724">
    <property type="component" value="Unassembled WGS sequence"/>
</dbReference>
<keyword evidence="4" id="KW-1185">Reference proteome</keyword>
<dbReference type="InterPro" id="IPR027954">
    <property type="entry name" value="Transcobalamin-like_C"/>
</dbReference>
<reference evidence="3 4" key="1">
    <citation type="submission" date="2024-01" db="EMBL/GenBank/DDBJ databases">
        <title>novel species in genus Adlercreutzia.</title>
        <authorList>
            <person name="Liu X."/>
        </authorList>
    </citation>
    <scope>NUCLEOTIDE SEQUENCE [LARGE SCALE GENOMIC DNA]</scope>
    <source>
        <strain evidence="3 4">R22</strain>
    </source>
</reference>
<sequence>MNRFDITELPKQWLVALVALAFTFMLVVPGCASEAADKAADSAAGENATEQAAQAAEDEGPLEAGEAAGDIIVPVSITMPESASAEPKTIEVTVPAGATVLDALQATGWDVQTEDSDYGMFVTAINGVANGSEGEASGWIYTVSDESVMEACDARVLTDGDSVQWSFYVG</sequence>
<organism evidence="3 4">
    <name type="scientific">Adlercreutzia shanghongiae</name>
    <dbReference type="NCBI Taxonomy" id="3111773"/>
    <lineage>
        <taxon>Bacteria</taxon>
        <taxon>Bacillati</taxon>
        <taxon>Actinomycetota</taxon>
        <taxon>Coriobacteriia</taxon>
        <taxon>Eggerthellales</taxon>
        <taxon>Eggerthellaceae</taxon>
        <taxon>Adlercreutzia</taxon>
    </lineage>
</organism>
<feature type="region of interest" description="Disordered" evidence="1">
    <location>
        <begin position="42"/>
        <end position="61"/>
    </location>
</feature>
<evidence type="ECO:0000256" key="1">
    <source>
        <dbReference type="SAM" id="MobiDB-lite"/>
    </source>
</evidence>
<dbReference type="EMBL" id="JAYMFH010000009">
    <property type="protein sequence ID" value="MEC4295137.1"/>
    <property type="molecule type" value="Genomic_DNA"/>
</dbReference>
<gene>
    <name evidence="3" type="ORF">VJ920_07425</name>
</gene>